<comment type="caution">
    <text evidence="1">The sequence shown here is derived from an EMBL/GenBank/DDBJ whole genome shotgun (WGS) entry which is preliminary data.</text>
</comment>
<evidence type="ECO:0000313" key="2">
    <source>
        <dbReference type="Proteomes" id="UP001497680"/>
    </source>
</evidence>
<evidence type="ECO:0000313" key="1">
    <source>
        <dbReference type="EMBL" id="KAI6081174.1"/>
    </source>
</evidence>
<proteinExistence type="predicted"/>
<protein>
    <submittedName>
        <fullName evidence="1">Uncharacterized protein</fullName>
    </submittedName>
</protein>
<name>A0ACC0CL77_9PEZI</name>
<keyword evidence="2" id="KW-1185">Reference proteome</keyword>
<organism evidence="1 2">
    <name type="scientific">Hypoxylon rubiginosum</name>
    <dbReference type="NCBI Taxonomy" id="110542"/>
    <lineage>
        <taxon>Eukaryota</taxon>
        <taxon>Fungi</taxon>
        <taxon>Dikarya</taxon>
        <taxon>Ascomycota</taxon>
        <taxon>Pezizomycotina</taxon>
        <taxon>Sordariomycetes</taxon>
        <taxon>Xylariomycetidae</taxon>
        <taxon>Xylariales</taxon>
        <taxon>Hypoxylaceae</taxon>
        <taxon>Hypoxylon</taxon>
    </lineage>
</organism>
<dbReference type="EMBL" id="MU394405">
    <property type="protein sequence ID" value="KAI6081174.1"/>
    <property type="molecule type" value="Genomic_DNA"/>
</dbReference>
<dbReference type="Proteomes" id="UP001497680">
    <property type="component" value="Unassembled WGS sequence"/>
</dbReference>
<accession>A0ACC0CL77</accession>
<reference evidence="1 2" key="1">
    <citation type="journal article" date="2022" name="New Phytol.">
        <title>Ecological generalism drives hyperdiversity of secondary metabolite gene clusters in xylarialean endophytes.</title>
        <authorList>
            <person name="Franco M.E.E."/>
            <person name="Wisecaver J.H."/>
            <person name="Arnold A.E."/>
            <person name="Ju Y.M."/>
            <person name="Slot J.C."/>
            <person name="Ahrendt S."/>
            <person name="Moore L.P."/>
            <person name="Eastman K.E."/>
            <person name="Scott K."/>
            <person name="Konkel Z."/>
            <person name="Mondo S.J."/>
            <person name="Kuo A."/>
            <person name="Hayes R.D."/>
            <person name="Haridas S."/>
            <person name="Andreopoulos B."/>
            <person name="Riley R."/>
            <person name="LaButti K."/>
            <person name="Pangilinan J."/>
            <person name="Lipzen A."/>
            <person name="Amirebrahimi M."/>
            <person name="Yan J."/>
            <person name="Adam C."/>
            <person name="Keymanesh K."/>
            <person name="Ng V."/>
            <person name="Louie K."/>
            <person name="Northen T."/>
            <person name="Drula E."/>
            <person name="Henrissat B."/>
            <person name="Hsieh H.M."/>
            <person name="Youens-Clark K."/>
            <person name="Lutzoni F."/>
            <person name="Miadlikowska J."/>
            <person name="Eastwood D.C."/>
            <person name="Hamelin R.C."/>
            <person name="Grigoriev I.V."/>
            <person name="U'Ren J.M."/>
        </authorList>
    </citation>
    <scope>NUCLEOTIDE SEQUENCE [LARGE SCALE GENOMIC DNA]</scope>
    <source>
        <strain evidence="1 2">ER1909</strain>
    </source>
</reference>
<sequence>MKYVTLSAGQSAFISLPDGFQGRIVRGTTDVNLDGQPHTLGTWLEIGFDSNGSGKGYADVSLIRGCDGAVSVSALDGTGAATGFSQNVLSGAPADALDAKDSGAKVIKATEGLLSAIVNVSRDYLANLLGYDKAYIDDYHGNPVISSSNQRFSATFYAGKP</sequence>
<gene>
    <name evidence="1" type="ORF">F4821DRAFT_249938</name>
</gene>